<evidence type="ECO:0000256" key="4">
    <source>
        <dbReference type="ARBA" id="ARBA00022989"/>
    </source>
</evidence>
<sequence length="262" mass="28843">MGPGQANKGFLIAFTSEFLPKLLYQYDYNWNLEGYINFTLAYSPNGTLSQQCRYRGLRDEFGNHTPFFWRLLAVQFAFVIIFEHVVFGVCRLIDILVPDIPESLELKIKRERYLAKQALQDSDTIMKVAAGVEDFGEKSSHMVLDLTADVGSGKEEISVPPDKTPHNSRESLIKPPPRPTVNRKNSRANNQTTPAANEATSSADAAATSASAGDSSEIAAVANTSANHVDVDTSAPKRSATAFNFQTSGQNPRRDIVKRQSS</sequence>
<dbReference type="InParanoid" id="T1I539"/>
<evidence type="ECO:0000256" key="1">
    <source>
        <dbReference type="ARBA" id="ARBA00004141"/>
    </source>
</evidence>
<keyword evidence="10" id="KW-1185">Reference proteome</keyword>
<evidence type="ECO:0000256" key="6">
    <source>
        <dbReference type="RuleBase" id="RU280814"/>
    </source>
</evidence>
<keyword evidence="3" id="KW-0812">Transmembrane</keyword>
<dbReference type="eggNOG" id="KOG2514">
    <property type="taxonomic scope" value="Eukaryota"/>
</dbReference>
<evidence type="ECO:0000256" key="5">
    <source>
        <dbReference type="ARBA" id="ARBA00023136"/>
    </source>
</evidence>
<accession>T1I539</accession>
<dbReference type="Pfam" id="PF04547">
    <property type="entry name" value="Anoctamin"/>
    <property type="match status" value="1"/>
</dbReference>
<evidence type="ECO:0000256" key="3">
    <source>
        <dbReference type="ARBA" id="ARBA00022692"/>
    </source>
</evidence>
<evidence type="ECO:0000259" key="8">
    <source>
        <dbReference type="Pfam" id="PF04547"/>
    </source>
</evidence>
<feature type="domain" description="Anoctamin transmembrane" evidence="8">
    <location>
        <begin position="9"/>
        <end position="111"/>
    </location>
</feature>
<evidence type="ECO:0000313" key="9">
    <source>
        <dbReference type="EnsemblMetazoa" id="RPRC011408-PA"/>
    </source>
</evidence>
<dbReference type="Proteomes" id="UP000015103">
    <property type="component" value="Unassembled WGS sequence"/>
</dbReference>
<protein>
    <recommendedName>
        <fullName evidence="6">Anoctamin</fullName>
    </recommendedName>
</protein>
<name>T1I539_RHOPR</name>
<evidence type="ECO:0000256" key="7">
    <source>
        <dbReference type="SAM" id="MobiDB-lite"/>
    </source>
</evidence>
<comment type="similarity">
    <text evidence="2 6">Belongs to the anoctamin family.</text>
</comment>
<keyword evidence="5" id="KW-0472">Membrane</keyword>
<feature type="compositionally biased region" description="Basic and acidic residues" evidence="7">
    <location>
        <begin position="252"/>
        <end position="262"/>
    </location>
</feature>
<dbReference type="GO" id="GO:0005254">
    <property type="term" value="F:chloride channel activity"/>
    <property type="evidence" value="ECO:0007669"/>
    <property type="project" value="TreeGrafter"/>
</dbReference>
<feature type="compositionally biased region" description="Polar residues" evidence="7">
    <location>
        <begin position="241"/>
        <end position="251"/>
    </location>
</feature>
<organism evidence="9 10">
    <name type="scientific">Rhodnius prolixus</name>
    <name type="common">Triatomid bug</name>
    <dbReference type="NCBI Taxonomy" id="13249"/>
    <lineage>
        <taxon>Eukaryota</taxon>
        <taxon>Metazoa</taxon>
        <taxon>Ecdysozoa</taxon>
        <taxon>Arthropoda</taxon>
        <taxon>Hexapoda</taxon>
        <taxon>Insecta</taxon>
        <taxon>Pterygota</taxon>
        <taxon>Neoptera</taxon>
        <taxon>Paraneoptera</taxon>
        <taxon>Hemiptera</taxon>
        <taxon>Heteroptera</taxon>
        <taxon>Panheteroptera</taxon>
        <taxon>Cimicomorpha</taxon>
        <taxon>Reduviidae</taxon>
        <taxon>Triatominae</taxon>
        <taxon>Rhodnius</taxon>
    </lineage>
</organism>
<dbReference type="EnsemblMetazoa" id="RPRC011408-RA">
    <property type="protein sequence ID" value="RPRC011408-PA"/>
    <property type="gene ID" value="RPRC011408"/>
</dbReference>
<proteinExistence type="inferred from homology"/>
<feature type="region of interest" description="Disordered" evidence="7">
    <location>
        <begin position="153"/>
        <end position="215"/>
    </location>
</feature>
<dbReference type="GO" id="GO:0005886">
    <property type="term" value="C:plasma membrane"/>
    <property type="evidence" value="ECO:0007669"/>
    <property type="project" value="TreeGrafter"/>
</dbReference>
<dbReference type="PANTHER" id="PTHR12308">
    <property type="entry name" value="ANOCTAMIN"/>
    <property type="match status" value="1"/>
</dbReference>
<dbReference type="EMBL" id="ACPB03010527">
    <property type="status" value="NOT_ANNOTATED_CDS"/>
    <property type="molecule type" value="Genomic_DNA"/>
</dbReference>
<dbReference type="HOGENOM" id="CLU_1062885_0_0_1"/>
<dbReference type="VEuPathDB" id="VectorBase:RPRC011408"/>
<reference evidence="9" key="1">
    <citation type="submission" date="2015-05" db="UniProtKB">
        <authorList>
            <consortium name="EnsemblMetazoa"/>
        </authorList>
    </citation>
    <scope>IDENTIFICATION</scope>
</reference>
<evidence type="ECO:0000256" key="2">
    <source>
        <dbReference type="ARBA" id="ARBA00009671"/>
    </source>
</evidence>
<feature type="compositionally biased region" description="Basic and acidic residues" evidence="7">
    <location>
        <begin position="153"/>
        <end position="172"/>
    </location>
</feature>
<dbReference type="EMBL" id="ACPB03010528">
    <property type="status" value="NOT_ANNOTATED_CDS"/>
    <property type="molecule type" value="Genomic_DNA"/>
</dbReference>
<comment type="subcellular location">
    <subcellularLocation>
        <location evidence="1 6">Membrane</location>
        <topology evidence="1 6">Multi-pass membrane protein</topology>
    </subcellularLocation>
</comment>
<dbReference type="InterPro" id="IPR049452">
    <property type="entry name" value="Anoctamin_TM"/>
</dbReference>
<feature type="compositionally biased region" description="Low complexity" evidence="7">
    <location>
        <begin position="195"/>
        <end position="215"/>
    </location>
</feature>
<keyword evidence="4" id="KW-1133">Transmembrane helix</keyword>
<dbReference type="AlphaFoldDB" id="T1I539"/>
<dbReference type="InterPro" id="IPR007632">
    <property type="entry name" value="Anoctamin"/>
</dbReference>
<dbReference type="PANTHER" id="PTHR12308:SF84">
    <property type="entry name" value="ANOCTAMIN"/>
    <property type="match status" value="1"/>
</dbReference>
<feature type="region of interest" description="Disordered" evidence="7">
    <location>
        <begin position="228"/>
        <end position="262"/>
    </location>
</feature>
<evidence type="ECO:0000313" key="10">
    <source>
        <dbReference type="Proteomes" id="UP000015103"/>
    </source>
</evidence>